<dbReference type="EMBL" id="CP003346">
    <property type="protein sequence ID" value="AGA78120.1"/>
    <property type="molecule type" value="Genomic_DNA"/>
</dbReference>
<dbReference type="AlphaFoldDB" id="L0FZS0"/>
<evidence type="ECO:0000313" key="2">
    <source>
        <dbReference type="Proteomes" id="UP000010796"/>
    </source>
</evidence>
<name>L0FZS0_ECHVK</name>
<accession>L0FZS0</accession>
<dbReference type="KEGG" id="evi:Echvi_1865"/>
<reference evidence="2" key="1">
    <citation type="submission" date="2012-02" db="EMBL/GenBank/DDBJ databases">
        <title>The complete genome of Echinicola vietnamensis DSM 17526.</title>
        <authorList>
            <person name="Lucas S."/>
            <person name="Copeland A."/>
            <person name="Lapidus A."/>
            <person name="Glavina del Rio T."/>
            <person name="Dalin E."/>
            <person name="Tice H."/>
            <person name="Bruce D."/>
            <person name="Goodwin L."/>
            <person name="Pitluck S."/>
            <person name="Peters L."/>
            <person name="Ovchinnikova G."/>
            <person name="Teshima H."/>
            <person name="Kyrpides N."/>
            <person name="Mavromatis K."/>
            <person name="Ivanova N."/>
            <person name="Brettin T."/>
            <person name="Detter J.C."/>
            <person name="Han C."/>
            <person name="Larimer F."/>
            <person name="Land M."/>
            <person name="Hauser L."/>
            <person name="Markowitz V."/>
            <person name="Cheng J.-F."/>
            <person name="Hugenholtz P."/>
            <person name="Woyke T."/>
            <person name="Wu D."/>
            <person name="Brambilla E."/>
            <person name="Klenk H.-P."/>
            <person name="Eisen J.A."/>
        </authorList>
    </citation>
    <scope>NUCLEOTIDE SEQUENCE [LARGE SCALE GENOMIC DNA]</scope>
    <source>
        <strain evidence="2">DSM 17526 / LMG 23754 / KMM 6221</strain>
    </source>
</reference>
<sequence length="59" mass="7079">MRIKWSHTDYGLYSAALVLFIQDVLDMTFRFWNAVNIKFNTFYKDEYTGSDNKMKPISF</sequence>
<proteinExistence type="predicted"/>
<dbReference type="HOGENOM" id="CLU_2953053_0_0_10"/>
<keyword evidence="2" id="KW-1185">Reference proteome</keyword>
<evidence type="ECO:0000313" key="1">
    <source>
        <dbReference type="EMBL" id="AGA78120.1"/>
    </source>
</evidence>
<dbReference type="Proteomes" id="UP000010796">
    <property type="component" value="Chromosome"/>
</dbReference>
<gene>
    <name evidence="1" type="ordered locus">Echvi_1865</name>
</gene>
<organism evidence="1 2">
    <name type="scientific">Echinicola vietnamensis (strain DSM 17526 / LMG 23754 / KMM 6221)</name>
    <dbReference type="NCBI Taxonomy" id="926556"/>
    <lineage>
        <taxon>Bacteria</taxon>
        <taxon>Pseudomonadati</taxon>
        <taxon>Bacteroidota</taxon>
        <taxon>Cytophagia</taxon>
        <taxon>Cytophagales</taxon>
        <taxon>Cyclobacteriaceae</taxon>
        <taxon>Echinicola</taxon>
    </lineage>
</organism>
<protein>
    <submittedName>
        <fullName evidence="1">Uncharacterized protein</fullName>
    </submittedName>
</protein>
<dbReference type="STRING" id="926556.Echvi_1865"/>